<comment type="caution">
    <text evidence="1">The sequence shown here is derived from an EMBL/GenBank/DDBJ whole genome shotgun (WGS) entry which is preliminary data.</text>
</comment>
<evidence type="ECO:0000313" key="1">
    <source>
        <dbReference type="EMBL" id="MPM55706.1"/>
    </source>
</evidence>
<accession>A0A645AS31</accession>
<dbReference type="AlphaFoldDB" id="A0A645AS31"/>
<dbReference type="Gene3D" id="1.10.101.10">
    <property type="entry name" value="PGBD-like superfamily/PGBD"/>
    <property type="match status" value="1"/>
</dbReference>
<dbReference type="PANTHER" id="PTHR21525">
    <property type="entry name" value="MOTILE SPERM PROTEIN"/>
    <property type="match status" value="1"/>
</dbReference>
<gene>
    <name evidence="1" type="ORF">SDC9_102503</name>
</gene>
<organism evidence="1">
    <name type="scientific">bioreactor metagenome</name>
    <dbReference type="NCBI Taxonomy" id="1076179"/>
    <lineage>
        <taxon>unclassified sequences</taxon>
        <taxon>metagenomes</taxon>
        <taxon>ecological metagenomes</taxon>
    </lineage>
</organism>
<dbReference type="InterPro" id="IPR036366">
    <property type="entry name" value="PGBDSf"/>
</dbReference>
<reference evidence="1" key="1">
    <citation type="submission" date="2019-08" db="EMBL/GenBank/DDBJ databases">
        <authorList>
            <person name="Kucharzyk K."/>
            <person name="Murdoch R.W."/>
            <person name="Higgins S."/>
            <person name="Loffler F."/>
        </authorList>
    </citation>
    <scope>NUCLEOTIDE SEQUENCE</scope>
</reference>
<sequence>MERNERENNYITDDTAKELKLAVSELERCGISTGSAGGKIEKLAWFVGGDPAKIRELQSKLNQLGIGEHLNEDGVYGEKTLAAWETYIKTLATGSLPVAGVINPLQSNLTGISHKVISGRKPTGSIADYYHIDGIPSPNRYSVVLQKTNDGMTPIFRLDHPHYEDGIPLPYHMNVDMDVPKFAKNYFYNHKEISESTYLRLKDFKNASKYIRVAGKALLATGVALDALELGTTIDADLKDADRKLGKKTLSAVASIGGSWAGAALGAKGGAMLGAVAGTAFFPFVGTAMGGVIGGAFGGIGGGVVGDKLAAYIVDITYLED</sequence>
<dbReference type="EMBL" id="VSSQ01015397">
    <property type="protein sequence ID" value="MPM55706.1"/>
    <property type="molecule type" value="Genomic_DNA"/>
</dbReference>
<dbReference type="PANTHER" id="PTHR21525:SF9">
    <property type="entry name" value="CHANNEL_COLICIN DOMAIN-CONTAINING PROTEIN"/>
    <property type="match status" value="1"/>
</dbReference>
<name>A0A645AS31_9ZZZZ</name>
<protein>
    <submittedName>
        <fullName evidence="1">Uncharacterized protein</fullName>
    </submittedName>
</protein>
<proteinExistence type="predicted"/>